<name>A0A1Y6C8N5_9BACT</name>
<sequence length="472" mass="51942">MRLNRRQLAKLGGATSIATLAPQTILGNREELPRFLITLTCTGGASLNDSFLALRESDVDKAGGDPATLNCFPEQNIKTLDNLPFAAVNQKTIISNLGDLPVKTDQIDFLKKYGHDLTVITCEGSSVNHEVAQHRSLTGNNAWNGRTLMEAVAAEYGSAFIMPYINLATGGYAEPGIDPTTPNYARAIQVTEPLSFALSLHSQKQIERLPSKELIDAARQTRRLLEEDSPVAQQQARNPMVKNWKTWRSQVLSSYEEADLINAFDILNKDHPQAELIWNTFPRIGIDPFDSQAAIAYLALSRGISNVVSLGPSFQSTIIKLGEIYNPPIAFDFSHQDHRAVQAFMWDRMLRVAGKLIDLLSLIELGSSGKSMWDRTMIYFASDFGRDKIRSGGSEKFGSGHNLNNGFVFLSPMFRGGRVLGGIDPKTALTYGFDLETGRPQPGRTTTEEEVFATLLHVMGIKPAGLPRIGFA</sequence>
<dbReference type="EMBL" id="FWZT01000016">
    <property type="protein sequence ID" value="SMF51676.1"/>
    <property type="molecule type" value="Genomic_DNA"/>
</dbReference>
<reference evidence="2" key="1">
    <citation type="submission" date="2017-04" db="EMBL/GenBank/DDBJ databases">
        <authorList>
            <person name="Varghese N."/>
            <person name="Submissions S."/>
        </authorList>
    </citation>
    <scope>NUCLEOTIDE SEQUENCE [LARGE SCALE GENOMIC DNA]</scope>
    <source>
        <strain evidence="2">RKEM611</strain>
    </source>
</reference>
<dbReference type="Proteomes" id="UP000192907">
    <property type="component" value="Unassembled WGS sequence"/>
</dbReference>
<accession>A0A1Y6C8N5</accession>
<protein>
    <submittedName>
        <fullName evidence="1">Uncharacterized protein</fullName>
    </submittedName>
</protein>
<dbReference type="OrthoDB" id="5482671at2"/>
<organism evidence="1 2">
    <name type="scientific">Pseudobacteriovorax antillogorgiicola</name>
    <dbReference type="NCBI Taxonomy" id="1513793"/>
    <lineage>
        <taxon>Bacteria</taxon>
        <taxon>Pseudomonadati</taxon>
        <taxon>Bdellovibrionota</taxon>
        <taxon>Oligoflexia</taxon>
        <taxon>Oligoflexales</taxon>
        <taxon>Pseudobacteriovoracaceae</taxon>
        <taxon>Pseudobacteriovorax</taxon>
    </lineage>
</organism>
<keyword evidence="2" id="KW-1185">Reference proteome</keyword>
<dbReference type="RefSeq" id="WP_132321899.1">
    <property type="nucleotide sequence ID" value="NZ_FWZT01000016.1"/>
</dbReference>
<proteinExistence type="predicted"/>
<dbReference type="AlphaFoldDB" id="A0A1Y6C8N5"/>
<evidence type="ECO:0000313" key="1">
    <source>
        <dbReference type="EMBL" id="SMF51676.1"/>
    </source>
</evidence>
<dbReference type="STRING" id="1513793.SAMN06296036_1166"/>
<gene>
    <name evidence="1" type="ORF">SAMN06296036_1166</name>
</gene>
<evidence type="ECO:0000313" key="2">
    <source>
        <dbReference type="Proteomes" id="UP000192907"/>
    </source>
</evidence>